<dbReference type="SUPFAM" id="SSF161084">
    <property type="entry name" value="MAPEG domain-like"/>
    <property type="match status" value="1"/>
</dbReference>
<dbReference type="GO" id="GO:0016020">
    <property type="term" value="C:membrane"/>
    <property type="evidence" value="ECO:0007669"/>
    <property type="project" value="UniProtKB-SubCell"/>
</dbReference>
<protein>
    <submittedName>
        <fullName evidence="6">MAPEG family protein</fullName>
    </submittedName>
</protein>
<evidence type="ECO:0000256" key="4">
    <source>
        <dbReference type="ARBA" id="ARBA00023136"/>
    </source>
</evidence>
<feature type="transmembrane region" description="Helical" evidence="5">
    <location>
        <begin position="72"/>
        <end position="98"/>
    </location>
</feature>
<dbReference type="Proteomes" id="UP000176944">
    <property type="component" value="Chromosome"/>
</dbReference>
<organism evidence="6 7">
    <name type="scientific">Moorena producens (strain JHB)</name>
    <dbReference type="NCBI Taxonomy" id="1454205"/>
    <lineage>
        <taxon>Bacteria</taxon>
        <taxon>Bacillati</taxon>
        <taxon>Cyanobacteriota</taxon>
        <taxon>Cyanophyceae</taxon>
        <taxon>Coleofasciculales</taxon>
        <taxon>Coleofasciculaceae</taxon>
        <taxon>Moorena</taxon>
    </lineage>
</organism>
<gene>
    <name evidence="6" type="ORF">BJP36_23535</name>
</gene>
<evidence type="ECO:0000256" key="2">
    <source>
        <dbReference type="ARBA" id="ARBA00022692"/>
    </source>
</evidence>
<accession>A0A1D9G495</accession>
<comment type="subcellular location">
    <subcellularLocation>
        <location evidence="1">Membrane</location>
    </subcellularLocation>
</comment>
<keyword evidence="3 5" id="KW-1133">Transmembrane helix</keyword>
<reference evidence="7" key="1">
    <citation type="submission" date="2016-10" db="EMBL/GenBank/DDBJ databases">
        <title>Comparative genomics uncovers the prolific and rare metabolic potential of the cyanobacterial genus Moorea.</title>
        <authorList>
            <person name="Leao T."/>
            <person name="Castelao G."/>
            <person name="Korobeynikov A."/>
            <person name="Monroe E.A."/>
            <person name="Podell S."/>
            <person name="Glukhov E."/>
            <person name="Allen E."/>
            <person name="Gerwick W.H."/>
            <person name="Gerwick L."/>
        </authorList>
    </citation>
    <scope>NUCLEOTIDE SEQUENCE [LARGE SCALE GENOMIC DNA]</scope>
    <source>
        <strain evidence="7">JHB</strain>
    </source>
</reference>
<evidence type="ECO:0000313" key="6">
    <source>
        <dbReference type="EMBL" id="AOY82438.1"/>
    </source>
</evidence>
<dbReference type="InterPro" id="IPR023352">
    <property type="entry name" value="MAPEG-like_dom_sf"/>
</dbReference>
<evidence type="ECO:0000256" key="5">
    <source>
        <dbReference type="SAM" id="Phobius"/>
    </source>
</evidence>
<feature type="transmembrane region" description="Helical" evidence="5">
    <location>
        <begin position="12"/>
        <end position="32"/>
    </location>
</feature>
<evidence type="ECO:0000256" key="1">
    <source>
        <dbReference type="ARBA" id="ARBA00004370"/>
    </source>
</evidence>
<feature type="transmembrane region" description="Helical" evidence="5">
    <location>
        <begin position="118"/>
        <end position="137"/>
    </location>
</feature>
<dbReference type="AlphaFoldDB" id="A0A1D9G495"/>
<evidence type="ECO:0000313" key="7">
    <source>
        <dbReference type="Proteomes" id="UP000176944"/>
    </source>
</evidence>
<dbReference type="EMBL" id="CP017708">
    <property type="protein sequence ID" value="AOY82438.1"/>
    <property type="molecule type" value="Genomic_DNA"/>
</dbReference>
<name>A0A1D9G495_MOOP1</name>
<dbReference type="InterPro" id="IPR001129">
    <property type="entry name" value="Membr-assoc_MAPEG"/>
</dbReference>
<sequence length="139" mass="16255">MILESYKLFYPMLAMFIWTFLVMVLTVSVRIYDLAKGRLTNEYFQLFQGAEPSQTIVKTTNNLRNLMEFPPLFYAIALLIMLSGKSDQVFISLAWIYFSLRLGHSLVHITINKVSPRFIFYLISNIVLLTMWVRFGLLI</sequence>
<proteinExistence type="predicted"/>
<dbReference type="Gene3D" id="1.20.120.550">
    <property type="entry name" value="Membrane associated eicosanoid/glutathione metabolism-like domain"/>
    <property type="match status" value="1"/>
</dbReference>
<keyword evidence="4 5" id="KW-0472">Membrane</keyword>
<evidence type="ECO:0000256" key="3">
    <source>
        <dbReference type="ARBA" id="ARBA00022989"/>
    </source>
</evidence>
<keyword evidence="2 5" id="KW-0812">Transmembrane</keyword>
<dbReference type="Pfam" id="PF01124">
    <property type="entry name" value="MAPEG"/>
    <property type="match status" value="1"/>
</dbReference>